<dbReference type="RefSeq" id="WP_231004532.1">
    <property type="nucleotide sequence ID" value="NZ_JAJNEC010000005.1"/>
</dbReference>
<organism evidence="2 3">
    <name type="scientific">Niabella pedocola</name>
    <dbReference type="NCBI Taxonomy" id="1752077"/>
    <lineage>
        <taxon>Bacteria</taxon>
        <taxon>Pseudomonadati</taxon>
        <taxon>Bacteroidota</taxon>
        <taxon>Chitinophagia</taxon>
        <taxon>Chitinophagales</taxon>
        <taxon>Chitinophagaceae</taxon>
        <taxon>Niabella</taxon>
    </lineage>
</organism>
<reference evidence="2 3" key="1">
    <citation type="submission" date="2021-11" db="EMBL/GenBank/DDBJ databases">
        <title>Genomic of Niabella pedocola.</title>
        <authorList>
            <person name="Wu T."/>
        </authorList>
    </citation>
    <scope>NUCLEOTIDE SEQUENCE [LARGE SCALE GENOMIC DNA]</scope>
    <source>
        <strain evidence="2 3">JCM 31011</strain>
    </source>
</reference>
<comment type="caution">
    <text evidence="2">The sequence shown here is derived from an EMBL/GenBank/DDBJ whole genome shotgun (WGS) entry which is preliminary data.</text>
</comment>
<dbReference type="Proteomes" id="UP001199816">
    <property type="component" value="Unassembled WGS sequence"/>
</dbReference>
<gene>
    <name evidence="2" type="ORF">LQ567_10895</name>
</gene>
<dbReference type="Pfam" id="PF00480">
    <property type="entry name" value="ROK"/>
    <property type="match status" value="1"/>
</dbReference>
<dbReference type="SUPFAM" id="SSF53067">
    <property type="entry name" value="Actin-like ATPase domain"/>
    <property type="match status" value="1"/>
</dbReference>
<proteinExistence type="inferred from homology"/>
<dbReference type="PRINTS" id="PR00475">
    <property type="entry name" value="HEXOKINASE"/>
</dbReference>
<accession>A0ABS8PQA1</accession>
<evidence type="ECO:0000313" key="3">
    <source>
        <dbReference type="Proteomes" id="UP001199816"/>
    </source>
</evidence>
<dbReference type="InterPro" id="IPR000600">
    <property type="entry name" value="ROK"/>
</dbReference>
<dbReference type="EMBL" id="JAJNEC010000005">
    <property type="protein sequence ID" value="MCD2423268.1"/>
    <property type="molecule type" value="Genomic_DNA"/>
</dbReference>
<comment type="similarity">
    <text evidence="1">Belongs to the ROK (NagC/XylR) family.</text>
</comment>
<evidence type="ECO:0000256" key="1">
    <source>
        <dbReference type="ARBA" id="ARBA00006479"/>
    </source>
</evidence>
<protein>
    <submittedName>
        <fullName evidence="2">ROK family protein</fullName>
    </submittedName>
</protein>
<name>A0ABS8PQA1_9BACT</name>
<dbReference type="CDD" id="cd23763">
    <property type="entry name" value="ASKHA_ATPase_ROK"/>
    <property type="match status" value="1"/>
</dbReference>
<dbReference type="Gene3D" id="3.30.420.40">
    <property type="match status" value="2"/>
</dbReference>
<dbReference type="PANTHER" id="PTHR18964">
    <property type="entry name" value="ROK (REPRESSOR, ORF, KINASE) FAMILY"/>
    <property type="match status" value="1"/>
</dbReference>
<evidence type="ECO:0000313" key="2">
    <source>
        <dbReference type="EMBL" id="MCD2423268.1"/>
    </source>
</evidence>
<sequence>MNNLVLAVDIGGTHITAALIDVEKRHLLESSLVRTPVDSGAAAAAVVLTWSTCMKAAMQEATVSKICIAMPGPFDYQGGVSLMTAQGKYEALYGLNIKQLLAAQLGTDPQQLFIKNDAACFLQGEIFAGAASSGFDKVVGITLGTGLGSAFYEHGIAENADLWQHPFREGIAEDYLCTRWFVQQYAAVSGTVLKGVKEIAAHAAADTRIPVLFKEFGKNLGTFLGCFIEMNPAEAVVIGGNITGAYEAFQQEMEQVLHKRFPFVEVKRSILGETAALYGAAGSWHRRQIAGR</sequence>
<keyword evidence="3" id="KW-1185">Reference proteome</keyword>
<dbReference type="PANTHER" id="PTHR18964:SF149">
    <property type="entry name" value="BIFUNCTIONAL UDP-N-ACETYLGLUCOSAMINE 2-EPIMERASE_N-ACETYLMANNOSAMINE KINASE"/>
    <property type="match status" value="1"/>
</dbReference>
<dbReference type="InterPro" id="IPR043129">
    <property type="entry name" value="ATPase_NBD"/>
</dbReference>